<dbReference type="InterPro" id="IPR007569">
    <property type="entry name" value="DUF559"/>
</dbReference>
<evidence type="ECO:0000259" key="1">
    <source>
        <dbReference type="Pfam" id="PF04480"/>
    </source>
</evidence>
<dbReference type="GO" id="GO:0004519">
    <property type="term" value="F:endonuclease activity"/>
    <property type="evidence" value="ECO:0007669"/>
    <property type="project" value="UniProtKB-KW"/>
</dbReference>
<gene>
    <name evidence="2" type="ORF">PEf771_140</name>
</gene>
<dbReference type="Pfam" id="PF04480">
    <property type="entry name" value="DUF559"/>
    <property type="match status" value="1"/>
</dbReference>
<keyword evidence="2" id="KW-0255">Endonuclease</keyword>
<keyword evidence="2" id="KW-0540">Nuclease</keyword>
<reference evidence="2 3" key="1">
    <citation type="submission" date="2019-07" db="EMBL/GenBank/DDBJ databases">
        <title>Characteristics and whole genome analysis of the Enterococcus faecalis phage PEf771.</title>
        <authorList>
            <person name="Xiang Y."/>
            <person name="Ji X."/>
            <person name="Wei Y."/>
            <person name="Song F."/>
            <person name="Li W."/>
            <person name="Yang X."/>
        </authorList>
    </citation>
    <scope>NUCLEOTIDE SEQUENCE [LARGE SCALE GENOMIC DNA]</scope>
</reference>
<sequence length="312" mass="35937">MVLSWEDVREQVEIQGWELVEVQSNNNFLLTCNKGHRFVGNKRKLSSVTPCSYCKGTKITPQELAQKANSRGFTLKQESIEQVKKDRSGNLFVPKSTRLTFICSEGHTQTMSVNDLEKGKQCSACNHTRANSAFSRSEEIIAKVLEHNGAKFIRQAVTDNEHEQLKLDFLLPEIKVIIEYDGSHHKYGRTTDRGDNLEEIKRKDSVRDAYAESIGYKMVRLNHHQVGRKLIYSLAKELPELHLNPSRPNYDEIVRDVYNYASTHFGWDSYEKIKSFADMYKSVGRVEAHKRTGRSMSNLQRDYNTIYGIPKK</sequence>
<accession>A0A5C2H0H6</accession>
<evidence type="ECO:0000313" key="2">
    <source>
        <dbReference type="EMBL" id="QEP29554.1"/>
    </source>
</evidence>
<dbReference type="Proteomes" id="UP000322060">
    <property type="component" value="Segment"/>
</dbReference>
<proteinExistence type="predicted"/>
<keyword evidence="2" id="KW-0378">Hydrolase</keyword>
<dbReference type="EMBL" id="MN241318">
    <property type="protein sequence ID" value="QEP29554.1"/>
    <property type="molecule type" value="Genomic_DNA"/>
</dbReference>
<organism evidence="2 3">
    <name type="scientific">Enterococcus phage PEf771</name>
    <dbReference type="NCBI Taxonomy" id="2601638"/>
    <lineage>
        <taxon>Viruses</taxon>
        <taxon>Duplodnaviria</taxon>
        <taxon>Heunggongvirae</taxon>
        <taxon>Uroviricota</taxon>
        <taxon>Caudoviricetes</taxon>
        <taxon>Herelleviridae</taxon>
        <taxon>Brockvirinae</taxon>
        <taxon>Schiekvirus</taxon>
        <taxon>Schiekvirus Pef771</taxon>
    </lineage>
</organism>
<evidence type="ECO:0000313" key="3">
    <source>
        <dbReference type="Proteomes" id="UP000322060"/>
    </source>
</evidence>
<name>A0A5C2H0H6_9CAUD</name>
<keyword evidence="3" id="KW-1185">Reference proteome</keyword>
<feature type="domain" description="DUF559" evidence="1">
    <location>
        <begin position="148"/>
        <end position="228"/>
    </location>
</feature>
<dbReference type="Gene3D" id="3.40.960.10">
    <property type="entry name" value="VSR Endonuclease"/>
    <property type="match status" value="1"/>
</dbReference>
<protein>
    <submittedName>
        <fullName evidence="2">Homing endonuclease</fullName>
    </submittedName>
</protein>